<evidence type="ECO:0000313" key="1">
    <source>
        <dbReference type="EMBL" id="MBD7961528.1"/>
    </source>
</evidence>
<protein>
    <submittedName>
        <fullName evidence="1">Exo-alpha-sialidase</fullName>
    </submittedName>
</protein>
<proteinExistence type="predicted"/>
<organism evidence="1 2">
    <name type="scientific">Comamonas avium</name>
    <dbReference type="NCBI Taxonomy" id="2762231"/>
    <lineage>
        <taxon>Bacteria</taxon>
        <taxon>Pseudomonadati</taxon>
        <taxon>Pseudomonadota</taxon>
        <taxon>Betaproteobacteria</taxon>
        <taxon>Burkholderiales</taxon>
        <taxon>Comamonadaceae</taxon>
        <taxon>Comamonas</taxon>
    </lineage>
</organism>
<name>A0ABR8SDN0_9BURK</name>
<keyword evidence="2" id="KW-1185">Reference proteome</keyword>
<dbReference type="RefSeq" id="WP_191723924.1">
    <property type="nucleotide sequence ID" value="NZ_JACSQK010000006.1"/>
</dbReference>
<accession>A0ABR8SDN0</accession>
<dbReference type="EMBL" id="JACSQK010000006">
    <property type="protein sequence ID" value="MBD7961528.1"/>
    <property type="molecule type" value="Genomic_DNA"/>
</dbReference>
<gene>
    <name evidence="1" type="ORF">H9646_13705</name>
</gene>
<comment type="caution">
    <text evidence="1">The sequence shown here is derived from an EMBL/GenBank/DDBJ whole genome shotgun (WGS) entry which is preliminary data.</text>
</comment>
<evidence type="ECO:0000313" key="2">
    <source>
        <dbReference type="Proteomes" id="UP000634919"/>
    </source>
</evidence>
<sequence length="559" mass="58975">MASTTWQIRGVDTLGQDLVLSRIVPWGALGAITPTAISSTFAPISGALANLAVDSSAQCVFAGVDVQKPGFAIEFTFAQEVDVWGFRFAGPSASTWPVQHAVATGVLSASLKRVQWLSDGVLSPAPSKALVFTNEAGLWLEQPAAGSQNWFGCAASADGATLFATPYGSTTWLSRDGGLTWAAQTAAGSRNWRGCAVSADGMTLLTVAVGGSPWLSKDGGQTWIAQTAAVGADWMACAVSADGKTLIATAYGTTPWLSKDAGQTWVAQSAMGSRNWFGCAISADGKTLLCAAQGHYLWLSKDAGATWDTQNAAGSRFWRGCAVSADGLTFFAVDSNGTPWLTIDAGSSWSAQTVAGTRNWYSCSVSADGRTLLAASESGAPLWLSKDKGATWSMQSSLGSGVWVGAAVSADGLMLMTGKYGGGLYLSMDGDRIYTSFPVQGGVAHGVLFATGTALQAQGRTSTTCLDARPFNDFEFGGNGQIYGTVERQVTPANVPLRRRVRLHRSRDGMLVRETWSHTDGSYAFTHISLNYEYDVIAWDHDMSYRSVIANNLKPEVMP</sequence>
<dbReference type="SUPFAM" id="SSF110296">
    <property type="entry name" value="Oligoxyloglucan reducing end-specific cellobiohydrolase"/>
    <property type="match status" value="1"/>
</dbReference>
<dbReference type="InterPro" id="IPR015943">
    <property type="entry name" value="WD40/YVTN_repeat-like_dom_sf"/>
</dbReference>
<dbReference type="CDD" id="cd15482">
    <property type="entry name" value="Sialidase_non-viral"/>
    <property type="match status" value="1"/>
</dbReference>
<dbReference type="Gene3D" id="2.130.10.10">
    <property type="entry name" value="YVTN repeat-like/Quinoprotein amine dehydrogenase"/>
    <property type="match status" value="3"/>
</dbReference>
<reference evidence="1 2" key="1">
    <citation type="submission" date="2020-08" db="EMBL/GenBank/DDBJ databases">
        <title>A Genomic Blueprint of the Chicken Gut Microbiome.</title>
        <authorList>
            <person name="Gilroy R."/>
            <person name="Ravi A."/>
            <person name="Getino M."/>
            <person name="Pursley I."/>
            <person name="Horton D.L."/>
            <person name="Alikhan N.-F."/>
            <person name="Baker D."/>
            <person name="Gharbi K."/>
            <person name="Hall N."/>
            <person name="Watson M."/>
            <person name="Adriaenssens E.M."/>
            <person name="Foster-Nyarko E."/>
            <person name="Jarju S."/>
            <person name="Secka A."/>
            <person name="Antonio M."/>
            <person name="Oren A."/>
            <person name="Chaudhuri R."/>
            <person name="La Ragione R.M."/>
            <person name="Hildebrand F."/>
            <person name="Pallen M.J."/>
        </authorList>
    </citation>
    <scope>NUCLEOTIDE SEQUENCE [LARGE SCALE GENOMIC DNA]</scope>
    <source>
        <strain evidence="1 2">Sa2CVA6</strain>
    </source>
</reference>
<dbReference type="Proteomes" id="UP000634919">
    <property type="component" value="Unassembled WGS sequence"/>
</dbReference>